<protein>
    <submittedName>
        <fullName evidence="5">3-keto-5-aminohexanoate cleavage protein</fullName>
    </submittedName>
</protein>
<reference evidence="5" key="1">
    <citation type="submission" date="2022-08" db="EMBL/GenBank/DDBJ databases">
        <title>Complete Genome Sequences of 2 Bosea sp. soil isolates.</title>
        <authorList>
            <person name="Alvarez Arevalo M."/>
            <person name="Sterndorff E.B."/>
            <person name="Faurdal D."/>
            <person name="Joergensen T.S."/>
            <person name="Weber T."/>
        </authorList>
    </citation>
    <scope>NUCLEOTIDE SEQUENCE</scope>
    <source>
        <strain evidence="5">NBC_00436</strain>
        <plasmid evidence="5">pNBC436</plasmid>
    </source>
</reference>
<keyword evidence="4" id="KW-0862">Zinc</keyword>
<geneLocation type="plasmid" evidence="5">
    <name>pNBC436</name>
</geneLocation>
<name>A0A9E7ZSA3_9HYPH</name>
<evidence type="ECO:0000256" key="1">
    <source>
        <dbReference type="ARBA" id="ARBA00001947"/>
    </source>
</evidence>
<dbReference type="Gene3D" id="3.20.20.70">
    <property type="entry name" value="Aldolase class I"/>
    <property type="match status" value="1"/>
</dbReference>
<evidence type="ECO:0000256" key="3">
    <source>
        <dbReference type="ARBA" id="ARBA00022723"/>
    </source>
</evidence>
<evidence type="ECO:0000313" key="5">
    <source>
        <dbReference type="EMBL" id="UZF90113.1"/>
    </source>
</evidence>
<accession>A0A9E7ZSA3</accession>
<dbReference type="InterPro" id="IPR008567">
    <property type="entry name" value="BKACE"/>
</dbReference>
<keyword evidence="3" id="KW-0479">Metal-binding</keyword>
<dbReference type="PANTHER" id="PTHR37418:SF2">
    <property type="entry name" value="3-KETO-5-AMINOHEXANOATE CLEAVAGE ENZYME"/>
    <property type="match status" value="1"/>
</dbReference>
<sequence>MNRDVFITCAVTGGADMRQKHPGLPVTPEEIATSAIRAARAGAAIVHIHARDPQTGLNSRNAAYFARIVNLIREADTGVILNITGGNGGSWVPPLDCPLDGSAGDVVGPLERLDHVEALNPDICTLDCGVMNFGESVYLNTPRYLAAMAGRLRELGIKPELEAFDLGHVRLANKLVGDGLIGPRPLYQFCLDVPWGAQADAAAILAMRGLLPADALWSAFGISRMQMPMVAQAILLGGHVRVGLEDNLYLDQGMLATNEQLVERAALIIRSLGARVLSPAETRQKLGL</sequence>
<evidence type="ECO:0000256" key="4">
    <source>
        <dbReference type="ARBA" id="ARBA00022833"/>
    </source>
</evidence>
<dbReference type="AlphaFoldDB" id="A0A9E7ZSA3"/>
<dbReference type="Pfam" id="PF05853">
    <property type="entry name" value="BKACE"/>
    <property type="match status" value="1"/>
</dbReference>
<dbReference type="GO" id="GO:0043720">
    <property type="term" value="F:3-keto-5-aminohexanoate cleavage activity"/>
    <property type="evidence" value="ECO:0007669"/>
    <property type="project" value="InterPro"/>
</dbReference>
<dbReference type="EMBL" id="CP102775">
    <property type="protein sequence ID" value="UZF90113.1"/>
    <property type="molecule type" value="Genomic_DNA"/>
</dbReference>
<comment type="cofactor">
    <cofactor evidence="1">
        <name>Zn(2+)</name>
        <dbReference type="ChEBI" id="CHEBI:29105"/>
    </cofactor>
</comment>
<dbReference type="InterPro" id="IPR013785">
    <property type="entry name" value="Aldolase_TIM"/>
</dbReference>
<proteinExistence type="predicted"/>
<dbReference type="PANTHER" id="PTHR37418">
    <property type="entry name" value="3-KETO-5-AMINOHEXANOATE CLEAVAGE ENZYME-RELATED"/>
    <property type="match status" value="1"/>
</dbReference>
<gene>
    <name evidence="5" type="ORF">NWE54_26545</name>
</gene>
<dbReference type="GO" id="GO:0046872">
    <property type="term" value="F:metal ion binding"/>
    <property type="evidence" value="ECO:0007669"/>
    <property type="project" value="UniProtKB-KW"/>
</dbReference>
<keyword evidence="5" id="KW-0614">Plasmid</keyword>
<evidence type="ECO:0000256" key="2">
    <source>
        <dbReference type="ARBA" id="ARBA00022679"/>
    </source>
</evidence>
<keyword evidence="2" id="KW-0808">Transferase</keyword>
<organism evidence="5">
    <name type="scientific">Bosea sp. NBC_00436</name>
    <dbReference type="NCBI Taxonomy" id="2969620"/>
    <lineage>
        <taxon>Bacteria</taxon>
        <taxon>Pseudomonadati</taxon>
        <taxon>Pseudomonadota</taxon>
        <taxon>Alphaproteobacteria</taxon>
        <taxon>Hyphomicrobiales</taxon>
        <taxon>Boseaceae</taxon>
        <taxon>Bosea</taxon>
    </lineage>
</organism>